<dbReference type="Gene3D" id="3.40.50.300">
    <property type="entry name" value="P-loop containing nucleotide triphosphate hydrolases"/>
    <property type="match status" value="2"/>
</dbReference>
<keyword evidence="14" id="KW-0413">Isomerase</keyword>
<dbReference type="GO" id="GO:0030894">
    <property type="term" value="C:replisome"/>
    <property type="evidence" value="ECO:0007669"/>
    <property type="project" value="TreeGrafter"/>
</dbReference>
<dbReference type="PANTHER" id="PTHR13710">
    <property type="entry name" value="DNA HELICASE RECQ FAMILY MEMBER"/>
    <property type="match status" value="1"/>
</dbReference>
<sequence>MLADIENILEKYYGFSSFRKGQKELIESILMAKDTVAVMPTGSGKSLCYQIPALVFEGVTIVISPLISLMKDQVDALKEMGIKATYINSSISTRELKERLAKTAAGEYKLLYIAPERLNSSRFLNLLQQLKIAMIAVDEAHCVSQWGHDFRPSYLNISRIVEQLNPRPILTAFTATATPAVKNDISTQLKMKDPKIYSTGFDRPNLSFKLRKGIDKDQFLKDYLKVNSEQPGIIYAATRKEVNRIYELLSDLNYEAGRYHAGLSEEQRTDAQEDFIYDKIKIVVATNAFGMGIDKSNVRFVIHYNMPKNMESYYQEAGRAGRDGEPADCILLYAPGDKHIQKFLIEQVESSSKRKEEHLNKLQQMVDYCHTSKCLRSYILNYFGDSKVAQSCGNCSNCNDDRELKDITVEAQKILSCVYRLDQRWGITVTAKVLAGSKSQKILESNFDSLSTYNIMPDYTIKEIKNLINLLIADDYLSQSGAKYPLLKLNKKSYQIMNGELKVEKRMEKEQQKVSEDSELFIILKSVRKEISQKEGVPPYIIFHDSTLKDMCRILPQDRAEMLKVSGVGEVKFERYGQQFLDEILENINSQKG</sequence>
<evidence type="ECO:0000256" key="8">
    <source>
        <dbReference type="ARBA" id="ARBA00022806"/>
    </source>
</evidence>
<organism evidence="20 21">
    <name type="scientific">Halanaerobium saccharolyticum</name>
    <dbReference type="NCBI Taxonomy" id="43595"/>
    <lineage>
        <taxon>Bacteria</taxon>
        <taxon>Bacillati</taxon>
        <taxon>Bacillota</taxon>
        <taxon>Clostridia</taxon>
        <taxon>Halanaerobiales</taxon>
        <taxon>Halanaerobiaceae</taxon>
        <taxon>Halanaerobium</taxon>
    </lineage>
</organism>
<dbReference type="GO" id="GO:0016787">
    <property type="term" value="F:hydrolase activity"/>
    <property type="evidence" value="ECO:0007669"/>
    <property type="project" value="UniProtKB-KW"/>
</dbReference>
<gene>
    <name evidence="20" type="ORF">DFR79_1463</name>
</gene>
<dbReference type="FunFam" id="3.40.50.300:FF:000296">
    <property type="entry name" value="ATP-dependent DNA helicase RecQ"/>
    <property type="match status" value="1"/>
</dbReference>
<dbReference type="InterPro" id="IPR018982">
    <property type="entry name" value="RQC_domain"/>
</dbReference>
<dbReference type="InterPro" id="IPR036390">
    <property type="entry name" value="WH_DNA-bd_sf"/>
</dbReference>
<dbReference type="InterPro" id="IPR014001">
    <property type="entry name" value="Helicase_ATP-bd"/>
</dbReference>
<evidence type="ECO:0000313" key="21">
    <source>
        <dbReference type="Proteomes" id="UP000295064"/>
    </source>
</evidence>
<evidence type="ECO:0000256" key="15">
    <source>
        <dbReference type="ARBA" id="ARBA00034617"/>
    </source>
</evidence>
<dbReference type="GO" id="GO:0003677">
    <property type="term" value="F:DNA binding"/>
    <property type="evidence" value="ECO:0007669"/>
    <property type="project" value="UniProtKB-KW"/>
</dbReference>
<dbReference type="PROSITE" id="PS51194">
    <property type="entry name" value="HELICASE_CTER"/>
    <property type="match status" value="1"/>
</dbReference>
<dbReference type="GO" id="GO:0009378">
    <property type="term" value="F:four-way junction helicase activity"/>
    <property type="evidence" value="ECO:0007669"/>
    <property type="project" value="TreeGrafter"/>
</dbReference>
<dbReference type="InterPro" id="IPR002121">
    <property type="entry name" value="HRDC_dom"/>
</dbReference>
<dbReference type="Gene3D" id="1.10.10.10">
    <property type="entry name" value="Winged helix-like DNA-binding domain superfamily/Winged helix DNA-binding domain"/>
    <property type="match status" value="1"/>
</dbReference>
<dbReference type="InterPro" id="IPR004589">
    <property type="entry name" value="DNA_helicase_ATP-dep_RecQ"/>
</dbReference>
<proteinExistence type="inferred from homology"/>
<feature type="domain" description="Helicase C-terminal" evidence="19">
    <location>
        <begin position="218"/>
        <end position="363"/>
    </location>
</feature>
<comment type="cofactor">
    <cofactor evidence="1">
        <name>Mg(2+)</name>
        <dbReference type="ChEBI" id="CHEBI:18420"/>
    </cofactor>
</comment>
<dbReference type="Pfam" id="PF00570">
    <property type="entry name" value="HRDC"/>
    <property type="match status" value="1"/>
</dbReference>
<keyword evidence="5" id="KW-0547">Nucleotide-binding</keyword>
<dbReference type="SMART" id="SM00490">
    <property type="entry name" value="HELICc"/>
    <property type="match status" value="1"/>
</dbReference>
<evidence type="ECO:0000256" key="12">
    <source>
        <dbReference type="ARBA" id="ARBA00023172"/>
    </source>
</evidence>
<dbReference type="GO" id="GO:0009432">
    <property type="term" value="P:SOS response"/>
    <property type="evidence" value="ECO:0007669"/>
    <property type="project" value="UniProtKB-UniRule"/>
</dbReference>
<name>A0A4R6LBF2_9FIRM</name>
<dbReference type="SUPFAM" id="SSF47819">
    <property type="entry name" value="HRDC-like"/>
    <property type="match status" value="1"/>
</dbReference>
<dbReference type="GO" id="GO:0005524">
    <property type="term" value="F:ATP binding"/>
    <property type="evidence" value="ECO:0007669"/>
    <property type="project" value="UniProtKB-KW"/>
</dbReference>
<evidence type="ECO:0000256" key="7">
    <source>
        <dbReference type="ARBA" id="ARBA00022801"/>
    </source>
</evidence>
<dbReference type="InterPro" id="IPR011545">
    <property type="entry name" value="DEAD/DEAH_box_helicase_dom"/>
</dbReference>
<dbReference type="CDD" id="cd17920">
    <property type="entry name" value="DEXHc_RecQ"/>
    <property type="match status" value="1"/>
</dbReference>
<keyword evidence="9" id="KW-0862">Zinc</keyword>
<dbReference type="EMBL" id="SNWX01000046">
    <property type="protein sequence ID" value="TDO71346.1"/>
    <property type="molecule type" value="Genomic_DNA"/>
</dbReference>
<dbReference type="GO" id="GO:0006260">
    <property type="term" value="P:DNA replication"/>
    <property type="evidence" value="ECO:0007669"/>
    <property type="project" value="InterPro"/>
</dbReference>
<dbReference type="GO" id="GO:0006281">
    <property type="term" value="P:DNA repair"/>
    <property type="evidence" value="ECO:0007669"/>
    <property type="project" value="UniProtKB-KW"/>
</dbReference>
<dbReference type="InterPro" id="IPR036388">
    <property type="entry name" value="WH-like_DNA-bd_sf"/>
</dbReference>
<dbReference type="PANTHER" id="PTHR13710:SF105">
    <property type="entry name" value="ATP-DEPENDENT DNA HELICASE Q1"/>
    <property type="match status" value="1"/>
</dbReference>
<dbReference type="GO" id="GO:0043138">
    <property type="term" value="F:3'-5' DNA helicase activity"/>
    <property type="evidence" value="ECO:0007669"/>
    <property type="project" value="UniProtKB-EC"/>
</dbReference>
<keyword evidence="4" id="KW-0479">Metal-binding</keyword>
<keyword evidence="12" id="KW-0233">DNA recombination</keyword>
<dbReference type="EC" id="5.6.2.4" evidence="16"/>
<feature type="domain" description="HRDC" evidence="17">
    <location>
        <begin position="514"/>
        <end position="593"/>
    </location>
</feature>
<keyword evidence="13" id="KW-0234">DNA repair</keyword>
<dbReference type="GO" id="GO:0046872">
    <property type="term" value="F:metal ion binding"/>
    <property type="evidence" value="ECO:0007669"/>
    <property type="project" value="UniProtKB-KW"/>
</dbReference>
<evidence type="ECO:0000256" key="14">
    <source>
        <dbReference type="ARBA" id="ARBA00023235"/>
    </source>
</evidence>
<feature type="domain" description="Helicase ATP-binding" evidence="18">
    <location>
        <begin position="26"/>
        <end position="195"/>
    </location>
</feature>
<evidence type="ECO:0000256" key="6">
    <source>
        <dbReference type="ARBA" id="ARBA00022763"/>
    </source>
</evidence>
<comment type="catalytic activity">
    <reaction evidence="15">
        <text>Couples ATP hydrolysis with the unwinding of duplex DNA by translocating in the 3'-5' direction.</text>
        <dbReference type="EC" id="5.6.2.4"/>
    </reaction>
</comment>
<evidence type="ECO:0000256" key="5">
    <source>
        <dbReference type="ARBA" id="ARBA00022741"/>
    </source>
</evidence>
<dbReference type="GO" id="GO:0005737">
    <property type="term" value="C:cytoplasm"/>
    <property type="evidence" value="ECO:0007669"/>
    <property type="project" value="TreeGrafter"/>
</dbReference>
<accession>A0A4R6LBF2</accession>
<dbReference type="SMART" id="SM00341">
    <property type="entry name" value="HRDC"/>
    <property type="match status" value="1"/>
</dbReference>
<evidence type="ECO:0000256" key="2">
    <source>
        <dbReference type="ARBA" id="ARBA00001947"/>
    </source>
</evidence>
<evidence type="ECO:0000256" key="1">
    <source>
        <dbReference type="ARBA" id="ARBA00001946"/>
    </source>
</evidence>
<dbReference type="Pfam" id="PF00271">
    <property type="entry name" value="Helicase_C"/>
    <property type="match status" value="1"/>
</dbReference>
<dbReference type="SUPFAM" id="SSF46785">
    <property type="entry name" value="Winged helix' DNA-binding domain"/>
    <property type="match status" value="1"/>
</dbReference>
<dbReference type="Gene3D" id="1.10.150.80">
    <property type="entry name" value="HRDC domain"/>
    <property type="match status" value="1"/>
</dbReference>
<reference evidence="20 21" key="1">
    <citation type="submission" date="2019-03" db="EMBL/GenBank/DDBJ databases">
        <title>Subsurface microbial communities from deep shales in Ohio and West Virginia, USA.</title>
        <authorList>
            <person name="Wrighton K."/>
        </authorList>
    </citation>
    <scope>NUCLEOTIDE SEQUENCE [LARGE SCALE GENOMIC DNA]</scope>
    <source>
        <strain evidence="20 21">MA284_T2</strain>
    </source>
</reference>
<dbReference type="InterPro" id="IPR027417">
    <property type="entry name" value="P-loop_NTPase"/>
</dbReference>
<evidence type="ECO:0000256" key="4">
    <source>
        <dbReference type="ARBA" id="ARBA00022723"/>
    </source>
</evidence>
<dbReference type="Proteomes" id="UP000295064">
    <property type="component" value="Unassembled WGS sequence"/>
</dbReference>
<evidence type="ECO:0000259" key="19">
    <source>
        <dbReference type="PROSITE" id="PS51194"/>
    </source>
</evidence>
<dbReference type="GO" id="GO:0006310">
    <property type="term" value="P:DNA recombination"/>
    <property type="evidence" value="ECO:0007669"/>
    <property type="project" value="UniProtKB-UniRule"/>
</dbReference>
<dbReference type="SMART" id="SM00956">
    <property type="entry name" value="RQC"/>
    <property type="match status" value="1"/>
</dbReference>
<dbReference type="InterPro" id="IPR044876">
    <property type="entry name" value="HRDC_dom_sf"/>
</dbReference>
<dbReference type="NCBIfam" id="TIGR01389">
    <property type="entry name" value="recQ"/>
    <property type="match status" value="1"/>
</dbReference>
<keyword evidence="11" id="KW-0238">DNA-binding</keyword>
<dbReference type="InterPro" id="IPR010997">
    <property type="entry name" value="HRDC-like_sf"/>
</dbReference>
<evidence type="ECO:0000256" key="3">
    <source>
        <dbReference type="ARBA" id="ARBA00005446"/>
    </source>
</evidence>
<keyword evidence="10" id="KW-0067">ATP-binding</keyword>
<dbReference type="GO" id="GO:0043590">
    <property type="term" value="C:bacterial nucleoid"/>
    <property type="evidence" value="ECO:0007669"/>
    <property type="project" value="TreeGrafter"/>
</dbReference>
<evidence type="ECO:0000313" key="20">
    <source>
        <dbReference type="EMBL" id="TDO71346.1"/>
    </source>
</evidence>
<keyword evidence="6" id="KW-0227">DNA damage</keyword>
<protein>
    <recommendedName>
        <fullName evidence="16">DNA helicase RecQ</fullName>
        <ecNumber evidence="16">5.6.2.4</ecNumber>
    </recommendedName>
</protein>
<evidence type="ECO:0000259" key="18">
    <source>
        <dbReference type="PROSITE" id="PS51192"/>
    </source>
</evidence>
<dbReference type="Pfam" id="PF09382">
    <property type="entry name" value="RQC"/>
    <property type="match status" value="1"/>
</dbReference>
<dbReference type="PROSITE" id="PS50967">
    <property type="entry name" value="HRDC"/>
    <property type="match status" value="1"/>
</dbReference>
<keyword evidence="7" id="KW-0378">Hydrolase</keyword>
<evidence type="ECO:0000256" key="10">
    <source>
        <dbReference type="ARBA" id="ARBA00022840"/>
    </source>
</evidence>
<dbReference type="InterPro" id="IPR001650">
    <property type="entry name" value="Helicase_C-like"/>
</dbReference>
<keyword evidence="8 20" id="KW-0347">Helicase</keyword>
<dbReference type="CDD" id="cd18794">
    <property type="entry name" value="SF2_C_RecQ"/>
    <property type="match status" value="1"/>
</dbReference>
<dbReference type="InterPro" id="IPR006293">
    <property type="entry name" value="DNA_helicase_ATP-dep_RecQ_bac"/>
</dbReference>
<dbReference type="Pfam" id="PF00270">
    <property type="entry name" value="DEAD"/>
    <property type="match status" value="1"/>
</dbReference>
<evidence type="ECO:0000256" key="13">
    <source>
        <dbReference type="ARBA" id="ARBA00023204"/>
    </source>
</evidence>
<dbReference type="InterPro" id="IPR032284">
    <property type="entry name" value="RecQ_Zn-bd"/>
</dbReference>
<dbReference type="FunFam" id="1.10.150.80:FF:000002">
    <property type="entry name" value="ATP-dependent DNA helicase RecQ"/>
    <property type="match status" value="1"/>
</dbReference>
<evidence type="ECO:0000256" key="16">
    <source>
        <dbReference type="NCBIfam" id="TIGR01389"/>
    </source>
</evidence>
<evidence type="ECO:0000256" key="9">
    <source>
        <dbReference type="ARBA" id="ARBA00022833"/>
    </source>
</evidence>
<evidence type="ECO:0000256" key="11">
    <source>
        <dbReference type="ARBA" id="ARBA00023125"/>
    </source>
</evidence>
<dbReference type="OrthoDB" id="9763310at2"/>
<comment type="similarity">
    <text evidence="3">Belongs to the helicase family. RecQ subfamily.</text>
</comment>
<dbReference type="AlphaFoldDB" id="A0A4R6LBF2"/>
<dbReference type="NCBIfam" id="TIGR00614">
    <property type="entry name" value="recQ_fam"/>
    <property type="match status" value="1"/>
</dbReference>
<comment type="cofactor">
    <cofactor evidence="2">
        <name>Zn(2+)</name>
        <dbReference type="ChEBI" id="CHEBI:29105"/>
    </cofactor>
</comment>
<dbReference type="Pfam" id="PF16124">
    <property type="entry name" value="RecQ_Zn_bind"/>
    <property type="match status" value="1"/>
</dbReference>
<comment type="caution">
    <text evidence="20">The sequence shown here is derived from an EMBL/GenBank/DDBJ whole genome shotgun (WGS) entry which is preliminary data.</text>
</comment>
<dbReference type="RefSeq" id="WP_133516363.1">
    <property type="nucleotide sequence ID" value="NZ_SNWX01000046.1"/>
</dbReference>
<dbReference type="PROSITE" id="PS51192">
    <property type="entry name" value="HELICASE_ATP_BIND_1"/>
    <property type="match status" value="1"/>
</dbReference>
<dbReference type="SMART" id="SM00487">
    <property type="entry name" value="DEXDc"/>
    <property type="match status" value="1"/>
</dbReference>
<dbReference type="SUPFAM" id="SSF52540">
    <property type="entry name" value="P-loop containing nucleoside triphosphate hydrolases"/>
    <property type="match status" value="1"/>
</dbReference>
<evidence type="ECO:0000259" key="17">
    <source>
        <dbReference type="PROSITE" id="PS50967"/>
    </source>
</evidence>